<dbReference type="HOGENOM" id="CLU_2049013_0_0_1"/>
<reference evidence="2" key="1">
    <citation type="submission" date="2009-05" db="EMBL/GenBank/DDBJ databases">
        <title>The genome sequence of Ajellomyces capsulatus strain H143.</title>
        <authorList>
            <person name="Champion M."/>
            <person name="Cuomo C.A."/>
            <person name="Ma L.-J."/>
            <person name="Henn M.R."/>
            <person name="Sil A."/>
            <person name="Goldman B."/>
            <person name="Young S.K."/>
            <person name="Kodira C.D."/>
            <person name="Zeng Q."/>
            <person name="Koehrsen M."/>
            <person name="Alvarado L."/>
            <person name="Berlin A.M."/>
            <person name="Borenstein D."/>
            <person name="Chen Z."/>
            <person name="Engels R."/>
            <person name="Freedman E."/>
            <person name="Gellesch M."/>
            <person name="Goldberg J."/>
            <person name="Griggs A."/>
            <person name="Gujja S."/>
            <person name="Heiman D.I."/>
            <person name="Hepburn T.A."/>
            <person name="Howarth C."/>
            <person name="Jen D."/>
            <person name="Larson L."/>
            <person name="Lewis B."/>
            <person name="Mehta T."/>
            <person name="Park D."/>
            <person name="Pearson M."/>
            <person name="Roberts A."/>
            <person name="Saif S."/>
            <person name="Shea T.D."/>
            <person name="Shenoy N."/>
            <person name="Sisk P."/>
            <person name="Stolte C."/>
            <person name="Sykes S."/>
            <person name="Walk T."/>
            <person name="White J."/>
            <person name="Yandava C."/>
            <person name="Klein B."/>
            <person name="McEwen J.G."/>
            <person name="Puccia R."/>
            <person name="Goldman G.H."/>
            <person name="Felipe M.S."/>
            <person name="Nino-Vega G."/>
            <person name="San-Blas G."/>
            <person name="Taylor J.W."/>
            <person name="Mendoza L."/>
            <person name="Galagan J.E."/>
            <person name="Nusbaum C."/>
            <person name="Birren B.W."/>
        </authorList>
    </citation>
    <scope>NUCLEOTIDE SEQUENCE [LARGE SCALE GENOMIC DNA]</scope>
    <source>
        <strain evidence="2">H143</strain>
    </source>
</reference>
<dbReference type="Proteomes" id="UP000002624">
    <property type="component" value="Unassembled WGS sequence"/>
</dbReference>
<protein>
    <submittedName>
        <fullName evidence="1">Uncharacterized protein</fullName>
    </submittedName>
</protein>
<sequence length="120" mass="13682">MGFLLRRPAPSVDVAWLTHGNPLPAKNVNRRTISNLLSTWGTSVLRRCEVQLGDRYVVCAPKYEQGNHALFYAGHVPRLHEEHRRAKKYYLQRDQQVNDPQDILDTKVASCIQAGITLCK</sequence>
<dbReference type="VEuPathDB" id="FungiDB:HCDG_03179"/>
<evidence type="ECO:0000313" key="1">
    <source>
        <dbReference type="EMBL" id="EER43281.1"/>
    </source>
</evidence>
<proteinExistence type="predicted"/>
<dbReference type="AlphaFoldDB" id="C6HAE8"/>
<accession>C6HAE8</accession>
<dbReference type="EMBL" id="GG692421">
    <property type="protein sequence ID" value="EER43281.1"/>
    <property type="molecule type" value="Genomic_DNA"/>
</dbReference>
<gene>
    <name evidence="1" type="ORF">HCDG_03179</name>
</gene>
<name>C6HAE8_AJECH</name>
<evidence type="ECO:0000313" key="2">
    <source>
        <dbReference type="Proteomes" id="UP000002624"/>
    </source>
</evidence>
<organism evidence="1 2">
    <name type="scientific">Ajellomyces capsulatus (strain H143)</name>
    <name type="common">Darling's disease fungus</name>
    <name type="synonym">Histoplasma capsulatum</name>
    <dbReference type="NCBI Taxonomy" id="544712"/>
    <lineage>
        <taxon>Eukaryota</taxon>
        <taxon>Fungi</taxon>
        <taxon>Dikarya</taxon>
        <taxon>Ascomycota</taxon>
        <taxon>Pezizomycotina</taxon>
        <taxon>Eurotiomycetes</taxon>
        <taxon>Eurotiomycetidae</taxon>
        <taxon>Onygenales</taxon>
        <taxon>Ajellomycetaceae</taxon>
        <taxon>Histoplasma</taxon>
    </lineage>
</organism>